<dbReference type="AlphaFoldDB" id="A0A2W4RTA8"/>
<reference evidence="1 2" key="1">
    <citation type="journal article" date="2018" name="Aquat. Microb. Ecol.">
        <title>Gammaproteobacterial methanotrophs dominate.</title>
        <authorList>
            <person name="Rissanen A.J."/>
            <person name="Saarenheimo J."/>
            <person name="Tiirola M."/>
            <person name="Peura S."/>
            <person name="Aalto S.L."/>
            <person name="Karvinen A."/>
            <person name="Nykanen H."/>
        </authorList>
    </citation>
    <scope>NUCLEOTIDE SEQUENCE [LARGE SCALE GENOMIC DNA]</scope>
    <source>
        <strain evidence="1">AMbin10</strain>
    </source>
</reference>
<evidence type="ECO:0000313" key="1">
    <source>
        <dbReference type="EMBL" id="PZN84629.1"/>
    </source>
</evidence>
<proteinExistence type="predicted"/>
<accession>A0A2W4RTA8</accession>
<dbReference type="Proteomes" id="UP000249396">
    <property type="component" value="Unassembled WGS sequence"/>
</dbReference>
<evidence type="ECO:0000313" key="2">
    <source>
        <dbReference type="Proteomes" id="UP000249396"/>
    </source>
</evidence>
<sequence length="81" mass="8755">MPLSQVRESRHFGRDAEIQAMDGKKSVVQMLDLGNVPTRSFMFAVAGTSVVALSLPSLDGNFPITQVFDLGNVPARSFTSL</sequence>
<name>A0A2W4RTA8_9GAMM</name>
<protein>
    <submittedName>
        <fullName evidence="1">Uncharacterized protein</fullName>
    </submittedName>
</protein>
<gene>
    <name evidence="1" type="ORF">DM484_02555</name>
</gene>
<dbReference type="EMBL" id="QJPH01000147">
    <property type="protein sequence ID" value="PZN84629.1"/>
    <property type="molecule type" value="Genomic_DNA"/>
</dbReference>
<organism evidence="1 2">
    <name type="scientific">Candidatus Methylumidiphilus alinenensis</name>
    <dbReference type="NCBI Taxonomy" id="2202197"/>
    <lineage>
        <taxon>Bacteria</taxon>
        <taxon>Pseudomonadati</taxon>
        <taxon>Pseudomonadota</taxon>
        <taxon>Gammaproteobacteria</taxon>
        <taxon>Methylococcales</taxon>
        <taxon>Candidatus Methylumidiphilus</taxon>
    </lineage>
</organism>
<comment type="caution">
    <text evidence="1">The sequence shown here is derived from an EMBL/GenBank/DDBJ whole genome shotgun (WGS) entry which is preliminary data.</text>
</comment>